<dbReference type="SUPFAM" id="SSF52540">
    <property type="entry name" value="P-loop containing nucleoside triphosphate hydrolases"/>
    <property type="match status" value="1"/>
</dbReference>
<keyword evidence="3" id="KW-1185">Reference proteome</keyword>
<reference evidence="2 3" key="1">
    <citation type="journal article" date="2016" name="Front. Microbiol.">
        <title>Single-Cell (Meta-)Genomics of a Dimorphic Candidatus Thiomargarita nelsonii Reveals Genomic Plasticity.</title>
        <authorList>
            <person name="Flood B.E."/>
            <person name="Fliss P."/>
            <person name="Jones D.S."/>
            <person name="Dick G.J."/>
            <person name="Jain S."/>
            <person name="Kaster A.K."/>
            <person name="Winkel M."/>
            <person name="Mussmann M."/>
            <person name="Bailey J."/>
        </authorList>
    </citation>
    <scope>NUCLEOTIDE SEQUENCE [LARGE SCALE GENOMIC DNA]</scope>
    <source>
        <strain evidence="2">Hydrate Ridge</strain>
    </source>
</reference>
<feature type="coiled-coil region" evidence="1">
    <location>
        <begin position="418"/>
        <end position="445"/>
    </location>
</feature>
<organism evidence="2 3">
    <name type="scientific">Candidatus Thiomargarita nelsonii</name>
    <dbReference type="NCBI Taxonomy" id="1003181"/>
    <lineage>
        <taxon>Bacteria</taxon>
        <taxon>Pseudomonadati</taxon>
        <taxon>Pseudomonadota</taxon>
        <taxon>Gammaproteobacteria</taxon>
        <taxon>Thiotrichales</taxon>
        <taxon>Thiotrichaceae</taxon>
        <taxon>Thiomargarita</taxon>
    </lineage>
</organism>
<evidence type="ECO:0008006" key="4">
    <source>
        <dbReference type="Google" id="ProtNLM"/>
    </source>
</evidence>
<protein>
    <recommendedName>
        <fullName evidence="4">ATPase domain protein, prokaryote domain protein</fullName>
    </recommendedName>
</protein>
<evidence type="ECO:0000256" key="1">
    <source>
        <dbReference type="SAM" id="Coils"/>
    </source>
</evidence>
<gene>
    <name evidence="2" type="ORF">PN36_27710</name>
</gene>
<name>A0A0A6PCF9_9GAMM</name>
<dbReference type="AlphaFoldDB" id="A0A0A6PCF9"/>
<dbReference type="Gene3D" id="3.40.50.300">
    <property type="entry name" value="P-loop containing nucleotide triphosphate hydrolases"/>
    <property type="match status" value="1"/>
</dbReference>
<comment type="caution">
    <text evidence="2">The sequence shown here is derived from an EMBL/GenBank/DDBJ whole genome shotgun (WGS) entry which is preliminary data.</text>
</comment>
<sequence length="602" mass="70195">MIYALEERIGEPSLFCGRTEQMTLLMNWVDKIPRKMAKSRALLGRRKCGKSAIMQRLFNILWNEQGKIIPFYFEVQDYDQWLLDFADVYYRSFMSQYLSFKTRTILSANNRPWDFDSLIDMAKELDDSFALKDISSFQKYLQAEKVDQSMNWAFSAPGVFAGQENLFVLVMIDEIQYMTKHIFYDKEHKVQAHNLPGAYHGLVESKIAPMLVSGSYVGWMVQMMREMFVGGRLTQTPISSKLTYDEGMEAIYRYAEFNQVEVTDESAIVINKLTQSDPFYITCLFRSDFSSKDLSTVDGVIKTLDYEIKNREGELFGTWSEYIYSTIKAVNDRYAKQVLLFLSKERYKECTRVEISDYIGNQLSEAELEEKLRTLEYGDLITQGVNNFRYRGISDDILDLIFRELYQEEIEQVKPNVAKELAGKVANLEKDKKSLQGALNELKGRMLELMVYREMNKSRNQIQPIDKFRQKFRPFENVRLEKLLKQASENKCELIWTNYYLQLPQTQAVELDVLALGEDETSCWALVFEVKNRDAKHPPTKKEAQAYVAKLEKLRHWLEQKEKPIRFVCPVYLSAKGFSSELETFLHEEGVLTADLAFLGLK</sequence>
<proteinExistence type="predicted"/>
<dbReference type="EMBL" id="JSZA02000173">
    <property type="protein sequence ID" value="KHD08455.1"/>
    <property type="molecule type" value="Genomic_DNA"/>
</dbReference>
<accession>A0A0A6PCF9</accession>
<evidence type="ECO:0000313" key="3">
    <source>
        <dbReference type="Proteomes" id="UP000030428"/>
    </source>
</evidence>
<evidence type="ECO:0000313" key="2">
    <source>
        <dbReference type="EMBL" id="KHD08455.1"/>
    </source>
</evidence>
<dbReference type="InterPro" id="IPR027417">
    <property type="entry name" value="P-loop_NTPase"/>
</dbReference>
<keyword evidence="1" id="KW-0175">Coiled coil</keyword>
<dbReference type="Proteomes" id="UP000030428">
    <property type="component" value="Unassembled WGS sequence"/>
</dbReference>